<evidence type="ECO:0000256" key="2">
    <source>
        <dbReference type="ARBA" id="ARBA00022801"/>
    </source>
</evidence>
<keyword evidence="5 6" id="KW-0326">Glycosidase</keyword>
<gene>
    <name evidence="9" type="ordered locus">Acid_6868</name>
</gene>
<dbReference type="EMBL" id="CP000473">
    <property type="protein sequence ID" value="ABJ87782.1"/>
    <property type="molecule type" value="Genomic_DNA"/>
</dbReference>
<evidence type="ECO:0000256" key="7">
    <source>
        <dbReference type="SAM" id="MobiDB-lite"/>
    </source>
</evidence>
<proteinExistence type="inferred from homology"/>
<evidence type="ECO:0000256" key="1">
    <source>
        <dbReference type="ARBA" id="ARBA00008834"/>
    </source>
</evidence>
<dbReference type="GO" id="GO:0046576">
    <property type="term" value="F:rhamnogalacturonan alpha-L-rhamnopyranosyl-(1-&gt;4)-alpha-D-galactopyranosyluronide lyase activity"/>
    <property type="evidence" value="ECO:0007669"/>
    <property type="project" value="UniProtKB-ARBA"/>
</dbReference>
<sequence length="553" mass="59204" precursor="true">MKLPGNSITRRRCFGWLAAAPLASQMLSAAPQSADSKTAGIRVHNILDYGAKGDGTTLDTEALQAAIDACTADRGGTVLVPAGVFVIGTVEMKSNVTLRIAAQGKLLGSADGKQYSAAAGIPLHGDSTLEDGNVGLIFAVNAENITVEGPGTIDGQGAQFRSPSRGVLPPSGRGGADRPYHLLFHRCRNLRIRNLSLVACAFHSIRVIQSSSVWMENLRIHNRVNSNNDGFHFISSEFVHVSNCDVQTQDDACALFGTCRYVTVTNCTFSTRWSVFRFGGGNPQDITISNCIIYQTYGCPIKLHFGPDSQVENLMFSNLAMHDVTGPISINLDNHRRRGMAAPETAEHGFLRNITFQGIRATVVAEGKQYDDMAFKQNYRPGETRQCIVFNAIGDAFMDGIALNDVQITYDGGGTAEEARREVPQVAGEYFEIGTPPAFGLFARNVRGLTLNGVRFGTQQPDLRPAVVLDHVSDASLNAVSAPGNDRASSLFRFVAVQDATVISPRLLAPTPIFLRVEGAESRGIRVEGGDLSKAATPVAFGAGALSTAATVR</sequence>
<organism evidence="9">
    <name type="scientific">Solibacter usitatus (strain Ellin6076)</name>
    <dbReference type="NCBI Taxonomy" id="234267"/>
    <lineage>
        <taxon>Bacteria</taxon>
        <taxon>Pseudomonadati</taxon>
        <taxon>Acidobacteriota</taxon>
        <taxon>Terriglobia</taxon>
        <taxon>Bryobacterales</taxon>
        <taxon>Solibacteraceae</taxon>
        <taxon>Candidatus Solibacter</taxon>
    </lineage>
</organism>
<dbReference type="Gene3D" id="2.160.20.10">
    <property type="entry name" value="Single-stranded right-handed beta-helix, Pectin lyase-like"/>
    <property type="match status" value="1"/>
</dbReference>
<dbReference type="InParanoid" id="Q01RD8"/>
<dbReference type="PANTHER" id="PTHR31736:SF19">
    <property type="entry name" value="PECTIN LYASE SUPERFAMILY PROTEIN-RELATED"/>
    <property type="match status" value="1"/>
</dbReference>
<dbReference type="InterPro" id="IPR000743">
    <property type="entry name" value="Glyco_hydro_28"/>
</dbReference>
<keyword evidence="8" id="KW-0732">Signal</keyword>
<reference evidence="9" key="1">
    <citation type="submission" date="2006-10" db="EMBL/GenBank/DDBJ databases">
        <title>Complete sequence of Solibacter usitatus Ellin6076.</title>
        <authorList>
            <consortium name="US DOE Joint Genome Institute"/>
            <person name="Copeland A."/>
            <person name="Lucas S."/>
            <person name="Lapidus A."/>
            <person name="Barry K."/>
            <person name="Detter J.C."/>
            <person name="Glavina del Rio T."/>
            <person name="Hammon N."/>
            <person name="Israni S."/>
            <person name="Dalin E."/>
            <person name="Tice H."/>
            <person name="Pitluck S."/>
            <person name="Thompson L.S."/>
            <person name="Brettin T."/>
            <person name="Bruce D."/>
            <person name="Han C."/>
            <person name="Tapia R."/>
            <person name="Gilna P."/>
            <person name="Schmutz J."/>
            <person name="Larimer F."/>
            <person name="Land M."/>
            <person name="Hauser L."/>
            <person name="Kyrpides N."/>
            <person name="Mikhailova N."/>
            <person name="Janssen P.H."/>
            <person name="Kuske C.R."/>
            <person name="Richardson P."/>
        </authorList>
    </citation>
    <scope>NUCLEOTIDE SEQUENCE</scope>
    <source>
        <strain evidence="9">Ellin6076</strain>
    </source>
</reference>
<feature type="signal peptide" evidence="8">
    <location>
        <begin position="1"/>
        <end position="29"/>
    </location>
</feature>
<keyword evidence="4" id="KW-0325">Glycoprotein</keyword>
<evidence type="ECO:0000256" key="8">
    <source>
        <dbReference type="SAM" id="SignalP"/>
    </source>
</evidence>
<evidence type="ECO:0000256" key="5">
    <source>
        <dbReference type="ARBA" id="ARBA00023295"/>
    </source>
</evidence>
<dbReference type="GO" id="GO:0004650">
    <property type="term" value="F:polygalacturonase activity"/>
    <property type="evidence" value="ECO:0007669"/>
    <property type="project" value="InterPro"/>
</dbReference>
<evidence type="ECO:0000313" key="9">
    <source>
        <dbReference type="EMBL" id="ABJ87782.1"/>
    </source>
</evidence>
<evidence type="ECO:0000256" key="4">
    <source>
        <dbReference type="ARBA" id="ARBA00023180"/>
    </source>
</evidence>
<keyword evidence="3" id="KW-1015">Disulfide bond</keyword>
<dbReference type="AlphaFoldDB" id="Q01RD8"/>
<dbReference type="InterPro" id="IPR012334">
    <property type="entry name" value="Pectin_lyas_fold"/>
</dbReference>
<evidence type="ECO:0000256" key="3">
    <source>
        <dbReference type="ARBA" id="ARBA00023157"/>
    </source>
</evidence>
<dbReference type="SUPFAM" id="SSF51126">
    <property type="entry name" value="Pectin lyase-like"/>
    <property type="match status" value="1"/>
</dbReference>
<dbReference type="KEGG" id="sus:Acid_6868"/>
<feature type="region of interest" description="Disordered" evidence="7">
    <location>
        <begin position="151"/>
        <end position="173"/>
    </location>
</feature>
<keyword evidence="2 6" id="KW-0378">Hydrolase</keyword>
<dbReference type="SMR" id="Q01RD8"/>
<protein>
    <submittedName>
        <fullName evidence="9">Glycoside hydrolase, family 28</fullName>
    </submittedName>
</protein>
<evidence type="ECO:0000256" key="6">
    <source>
        <dbReference type="RuleBase" id="RU361169"/>
    </source>
</evidence>
<dbReference type="GO" id="GO:0005975">
    <property type="term" value="P:carbohydrate metabolic process"/>
    <property type="evidence" value="ECO:0007669"/>
    <property type="project" value="InterPro"/>
</dbReference>
<name>Q01RD8_SOLUE</name>
<dbReference type="CAZy" id="GH28">
    <property type="family name" value="Glycoside Hydrolase Family 28"/>
</dbReference>
<dbReference type="PANTHER" id="PTHR31736">
    <property type="match status" value="1"/>
</dbReference>
<dbReference type="eggNOG" id="COG5434">
    <property type="taxonomic scope" value="Bacteria"/>
</dbReference>
<dbReference type="Pfam" id="PF00295">
    <property type="entry name" value="Glyco_hydro_28"/>
    <property type="match status" value="1"/>
</dbReference>
<dbReference type="STRING" id="234267.Acid_6868"/>
<feature type="chain" id="PRO_5004163253" evidence="8">
    <location>
        <begin position="30"/>
        <end position="553"/>
    </location>
</feature>
<comment type="similarity">
    <text evidence="1 6">Belongs to the glycosyl hydrolase 28 family.</text>
</comment>
<dbReference type="InterPro" id="IPR011050">
    <property type="entry name" value="Pectin_lyase_fold/virulence"/>
</dbReference>
<dbReference type="HOGENOM" id="CLU_016031_8_4_0"/>
<accession>Q01RD8</accession>
<dbReference type="OrthoDB" id="9795222at2"/>